<proteinExistence type="predicted"/>
<evidence type="ECO:0000313" key="1">
    <source>
        <dbReference type="EMBL" id="EFK95127.1"/>
    </source>
</evidence>
<dbReference type="EMBL" id="ADZX01000874">
    <property type="protein sequence ID" value="EFK95127.1"/>
    <property type="molecule type" value="Genomic_DNA"/>
</dbReference>
<reference evidence="1" key="1">
    <citation type="submission" date="2010-07" db="EMBL/GenBank/DDBJ databases">
        <authorList>
            <consortium name="CONSOLIDER consortium CSD2007-00005"/>
            <person name="Guazzaroni M.-E."/>
            <person name="Richter M."/>
            <person name="Garcia-Salamanca A."/>
            <person name="Yarza P."/>
            <person name="Ferrer M."/>
        </authorList>
    </citation>
    <scope>NUCLEOTIDE SEQUENCE</scope>
</reference>
<name>D9PMT7_9ZZZZ</name>
<dbReference type="AlphaFoldDB" id="D9PMT7"/>
<dbReference type="SUPFAM" id="SSF52540">
    <property type="entry name" value="P-loop containing nucleoside triphosphate hydrolases"/>
    <property type="match status" value="1"/>
</dbReference>
<accession>D9PMT7</accession>
<comment type="caution">
    <text evidence="1">The sequence shown here is derived from an EMBL/GenBank/DDBJ whole genome shotgun (WGS) entry which is preliminary data.</text>
</comment>
<protein>
    <submittedName>
        <fullName evidence="1">Translation-associated GTPase</fullName>
    </submittedName>
</protein>
<reference evidence="1" key="2">
    <citation type="journal article" date="2011" name="Microb. Ecol.">
        <title>Taxonomic and Functional Metagenomic Profiling of the Microbial Community in the Anoxic Sediment of a Sub-saline Shallow Lake (Laguna de Carrizo, Central Spain).</title>
        <authorList>
            <person name="Ferrer M."/>
            <person name="Guazzaroni M.E."/>
            <person name="Richter M."/>
            <person name="Garcia-Salamanca A."/>
            <person name="Yarza P."/>
            <person name="Suarez-Suarez A."/>
            <person name="Solano J."/>
            <person name="Alcaide M."/>
            <person name="van Dillewijn P."/>
            <person name="Molina-Henares M.A."/>
            <person name="Lopez-Cortes N."/>
            <person name="Al-Ramahi Y."/>
            <person name="Guerrero C."/>
            <person name="Acosta A."/>
            <person name="de Eugenio L.I."/>
            <person name="Martinez V."/>
            <person name="Marques S."/>
            <person name="Rojo F."/>
            <person name="Santero E."/>
            <person name="Genilloud O."/>
            <person name="Perez-Perez J."/>
            <person name="Rossello-Mora R."/>
            <person name="Ramos J.L."/>
        </authorList>
    </citation>
    <scope>NUCLEOTIDE SEQUENCE</scope>
</reference>
<dbReference type="InterPro" id="IPR027417">
    <property type="entry name" value="P-loop_NTPase"/>
</dbReference>
<organism evidence="1">
    <name type="scientific">sediment metagenome</name>
    <dbReference type="NCBI Taxonomy" id="749907"/>
    <lineage>
        <taxon>unclassified sequences</taxon>
        <taxon>metagenomes</taxon>
        <taxon>ecological metagenomes</taxon>
    </lineage>
</organism>
<gene>
    <name evidence="1" type="ORF">LDC_2866</name>
</gene>
<sequence length="70" mass="8175">MKYLKENNFKYLIIDGKTEHELNEFATEEKEMYKEELGVNIDGIDILIKKAYDLLGLISFFTVGIKETRA</sequence>